<comment type="caution">
    <text evidence="2">The sequence shown here is derived from an EMBL/GenBank/DDBJ whole genome shotgun (WGS) entry which is preliminary data.</text>
</comment>
<dbReference type="GeneID" id="89467469"/>
<name>K6DT46_SCHAZ</name>
<proteinExistence type="predicted"/>
<dbReference type="EMBL" id="AJLR01000124">
    <property type="protein sequence ID" value="EKN63956.1"/>
    <property type="molecule type" value="Genomic_DNA"/>
</dbReference>
<sequence>MTKIILCVGKKAGVYRLLKGAVTEVAKLLDSSEATIYRYINEVEQMETKE</sequence>
<dbReference type="InterPro" id="IPR039445">
    <property type="entry name" value="DauR-like_HTH"/>
</dbReference>
<dbReference type="Pfam" id="PF13309">
    <property type="entry name" value="HTH_22"/>
    <property type="match status" value="1"/>
</dbReference>
<gene>
    <name evidence="2" type="ORF">BAZO_14874</name>
</gene>
<protein>
    <recommendedName>
        <fullName evidence="1">Transcriptional regulator DauR-like HTH domain-containing protein</fullName>
    </recommendedName>
</protein>
<dbReference type="PATRIC" id="fig|1131731.3.peg.3042"/>
<dbReference type="RefSeq" id="WP_003332392.1">
    <property type="nucleotide sequence ID" value="NZ_AJLR01000124.1"/>
</dbReference>
<feature type="domain" description="Transcriptional regulator DauR-like HTH" evidence="1">
    <location>
        <begin position="17"/>
        <end position="41"/>
    </location>
</feature>
<organism evidence="2 3">
    <name type="scientific">Schinkia azotoformans LMG 9581</name>
    <dbReference type="NCBI Taxonomy" id="1131731"/>
    <lineage>
        <taxon>Bacteria</taxon>
        <taxon>Bacillati</taxon>
        <taxon>Bacillota</taxon>
        <taxon>Bacilli</taxon>
        <taxon>Bacillales</taxon>
        <taxon>Bacillaceae</taxon>
        <taxon>Calidifontibacillus/Schinkia group</taxon>
        <taxon>Schinkia</taxon>
    </lineage>
</organism>
<evidence type="ECO:0000313" key="3">
    <source>
        <dbReference type="Proteomes" id="UP000006315"/>
    </source>
</evidence>
<accession>K6DT46</accession>
<dbReference type="AlphaFoldDB" id="K6DT46"/>
<dbReference type="Proteomes" id="UP000006315">
    <property type="component" value="Unassembled WGS sequence"/>
</dbReference>
<keyword evidence="3" id="KW-1185">Reference proteome</keyword>
<reference evidence="2 3" key="1">
    <citation type="journal article" date="2012" name="Front. Microbiol.">
        <title>Redundancy and modularity in membrane-associated dissimilatory nitrate reduction in Bacillus.</title>
        <authorList>
            <person name="Heylen K."/>
            <person name="Keltjens J."/>
        </authorList>
    </citation>
    <scope>NUCLEOTIDE SEQUENCE [LARGE SCALE GENOMIC DNA]</scope>
    <source>
        <strain evidence="2 3">LMG 9581</strain>
    </source>
</reference>
<evidence type="ECO:0000313" key="2">
    <source>
        <dbReference type="EMBL" id="EKN63956.1"/>
    </source>
</evidence>
<evidence type="ECO:0000259" key="1">
    <source>
        <dbReference type="Pfam" id="PF13309"/>
    </source>
</evidence>